<dbReference type="Proteomes" id="UP000327236">
    <property type="component" value="Unassembled WGS sequence"/>
</dbReference>
<dbReference type="OrthoDB" id="9870215at2"/>
<dbReference type="AlphaFoldDB" id="A0A558LXZ1"/>
<accession>A0A558LXZ1</accession>
<sequence>MNKVNAIAGVVFIASLVTLSSFKITQNNYQQEQAKADVQLQKANKQMINAIPDEEQKLRKESVGSNAITLDEENAVKLRAEQLAQELYTYKSSKQFLNKKKSLKSMLTANSLHAEQYFPTKKNVIDAIKKADVGSKVNSISVSVGSLTNSEKIPVFIKVNFQTQKDDMVVDTGIDGISCSYNLKTKQFDNLSRHGSYVQVTKK</sequence>
<dbReference type="EMBL" id="VYWW01000025">
    <property type="protein sequence ID" value="KAA9321834.1"/>
    <property type="molecule type" value="Genomic_DNA"/>
</dbReference>
<proteinExistence type="predicted"/>
<comment type="caution">
    <text evidence="1">The sequence shown here is derived from an EMBL/GenBank/DDBJ whole genome shotgun (WGS) entry which is preliminary data.</text>
</comment>
<reference evidence="1 2" key="1">
    <citation type="submission" date="2019-09" db="EMBL/GenBank/DDBJ databases">
        <title>Draft genome sequence assemblies of isolates from the urinary tract.</title>
        <authorList>
            <person name="Mores C.R."/>
            <person name="Putonti C."/>
            <person name="Wolfe A.J."/>
        </authorList>
    </citation>
    <scope>NUCLEOTIDE SEQUENCE [LARGE SCALE GENOMIC DNA]</scope>
    <source>
        <strain evidence="1 2">UMB246</strain>
    </source>
</reference>
<evidence type="ECO:0000313" key="2">
    <source>
        <dbReference type="Proteomes" id="UP000327236"/>
    </source>
</evidence>
<organism evidence="1 2">
    <name type="scientific">Lactobacillus jensenii</name>
    <dbReference type="NCBI Taxonomy" id="109790"/>
    <lineage>
        <taxon>Bacteria</taxon>
        <taxon>Bacillati</taxon>
        <taxon>Bacillota</taxon>
        <taxon>Bacilli</taxon>
        <taxon>Lactobacillales</taxon>
        <taxon>Lactobacillaceae</taxon>
        <taxon>Lactobacillus</taxon>
    </lineage>
</organism>
<name>A0A558LXZ1_LACJE</name>
<dbReference type="RefSeq" id="WP_021351088.1">
    <property type="nucleotide sequence ID" value="NZ_CATOUX010000011.1"/>
</dbReference>
<evidence type="ECO:0000313" key="1">
    <source>
        <dbReference type="EMBL" id="KAA9321834.1"/>
    </source>
</evidence>
<gene>
    <name evidence="1" type="ORF">F6H94_06040</name>
</gene>
<protein>
    <submittedName>
        <fullName evidence="1">Uncharacterized protein</fullName>
    </submittedName>
</protein>